<dbReference type="Pfam" id="PF14372">
    <property type="entry name" value="hAT-like_RNase-H"/>
    <property type="match status" value="1"/>
</dbReference>
<dbReference type="InterPro" id="IPR012337">
    <property type="entry name" value="RNaseH-like_sf"/>
</dbReference>
<feature type="domain" description="HAT C-terminal dimerisation" evidence="2">
    <location>
        <begin position="344"/>
        <end position="424"/>
    </location>
</feature>
<dbReference type="PANTHER" id="PTHR23272:SF193">
    <property type="entry name" value="OS07G0624100 PROTEIN"/>
    <property type="match status" value="1"/>
</dbReference>
<dbReference type="Proteomes" id="UP000436088">
    <property type="component" value="Unassembled WGS sequence"/>
</dbReference>
<feature type="domain" description="hAT-like transposase RNase-H fold" evidence="3">
    <location>
        <begin position="194"/>
        <end position="297"/>
    </location>
</feature>
<reference evidence="4" key="1">
    <citation type="submission" date="2019-09" db="EMBL/GenBank/DDBJ databases">
        <title>Draft genome information of white flower Hibiscus syriacus.</title>
        <authorList>
            <person name="Kim Y.-M."/>
        </authorList>
    </citation>
    <scope>NUCLEOTIDE SEQUENCE [LARGE SCALE GENOMIC DNA]</scope>
    <source>
        <strain evidence="4">YM2019G1</strain>
    </source>
</reference>
<dbReference type="GO" id="GO:0046983">
    <property type="term" value="F:protein dimerization activity"/>
    <property type="evidence" value="ECO:0007669"/>
    <property type="project" value="InterPro"/>
</dbReference>
<proteinExistence type="predicted"/>
<dbReference type="AlphaFoldDB" id="A0A6A3BKM7"/>
<accession>A0A6A3BKM7</accession>
<evidence type="ECO:0000313" key="4">
    <source>
        <dbReference type="EMBL" id="KAE8717184.1"/>
    </source>
</evidence>
<dbReference type="SUPFAM" id="SSF53098">
    <property type="entry name" value="Ribonuclease H-like"/>
    <property type="match status" value="1"/>
</dbReference>
<gene>
    <name evidence="4" type="ORF">F3Y22_tig00110057pilonHSYRG00137</name>
</gene>
<evidence type="ECO:0000313" key="5">
    <source>
        <dbReference type="Proteomes" id="UP000436088"/>
    </source>
</evidence>
<evidence type="ECO:0000259" key="2">
    <source>
        <dbReference type="Pfam" id="PF05699"/>
    </source>
</evidence>
<dbReference type="InterPro" id="IPR025525">
    <property type="entry name" value="hAT-like_transposase_RNase-H"/>
</dbReference>
<protein>
    <recommendedName>
        <fullName evidence="6">HAT C-terminal dimerisation domain-containing protein</fullName>
    </recommendedName>
</protein>
<sequence>MAASAEGSVSPPLSNSTNEASSQIINNTRGTASKRKAIPLSHKGDAIGMMIEKCLLDWGIDKLFTVTVDNATSNDVAIGLNEMNKSVARVRGAVKYVRQSPARLKKFMECVEMENIESKKMLCLDVCTRWNSTYLMLDIAEKFERAFERFEEQDTNFRTELELGEGCPTVNDWTCVRNLRDFLEHFYEVTLRVSGTSYVTSNNFFDELTEICILLRDAQLSADVEFSVMAMRMKDKFEKYWGDIEKMNMLVFVGCVLDPRQKLSYLEFALSEMYDSEIFFEVMQKLKETLNELYDEYKPRVSSDGSHLNVRISISEPQQKVKRRMKDLYKKRVIESGGEDQTSELDKYLGEAVENYDDEFDILSWWKVNIPRFPVLSNMAKDVLAIPLSTVASESAFSTGGRVLDQFRSSLTPKMVQALVCTQYYIKKSSTEEEIKKFEEQIQELDKIDNGFCTGSIVSMS</sequence>
<dbReference type="EMBL" id="VEPZ02000830">
    <property type="protein sequence ID" value="KAE8717184.1"/>
    <property type="molecule type" value="Genomic_DNA"/>
</dbReference>
<organism evidence="4 5">
    <name type="scientific">Hibiscus syriacus</name>
    <name type="common">Rose of Sharon</name>
    <dbReference type="NCBI Taxonomy" id="106335"/>
    <lineage>
        <taxon>Eukaryota</taxon>
        <taxon>Viridiplantae</taxon>
        <taxon>Streptophyta</taxon>
        <taxon>Embryophyta</taxon>
        <taxon>Tracheophyta</taxon>
        <taxon>Spermatophyta</taxon>
        <taxon>Magnoliopsida</taxon>
        <taxon>eudicotyledons</taxon>
        <taxon>Gunneridae</taxon>
        <taxon>Pentapetalae</taxon>
        <taxon>rosids</taxon>
        <taxon>malvids</taxon>
        <taxon>Malvales</taxon>
        <taxon>Malvaceae</taxon>
        <taxon>Malvoideae</taxon>
        <taxon>Hibiscus</taxon>
    </lineage>
</organism>
<evidence type="ECO:0000256" key="1">
    <source>
        <dbReference type="SAM" id="MobiDB-lite"/>
    </source>
</evidence>
<evidence type="ECO:0008006" key="6">
    <source>
        <dbReference type="Google" id="ProtNLM"/>
    </source>
</evidence>
<dbReference type="PANTHER" id="PTHR23272">
    <property type="entry name" value="BED FINGER-RELATED"/>
    <property type="match status" value="1"/>
</dbReference>
<evidence type="ECO:0000259" key="3">
    <source>
        <dbReference type="Pfam" id="PF14372"/>
    </source>
</evidence>
<dbReference type="InterPro" id="IPR008906">
    <property type="entry name" value="HATC_C_dom"/>
</dbReference>
<dbReference type="Pfam" id="PF05699">
    <property type="entry name" value="Dimer_Tnp_hAT"/>
    <property type="match status" value="1"/>
</dbReference>
<keyword evidence="5" id="KW-1185">Reference proteome</keyword>
<comment type="caution">
    <text evidence="4">The sequence shown here is derived from an EMBL/GenBank/DDBJ whole genome shotgun (WGS) entry which is preliminary data.</text>
</comment>
<feature type="region of interest" description="Disordered" evidence="1">
    <location>
        <begin position="1"/>
        <end position="28"/>
    </location>
</feature>
<dbReference type="GO" id="GO:0003677">
    <property type="term" value="F:DNA binding"/>
    <property type="evidence" value="ECO:0007669"/>
    <property type="project" value="InterPro"/>
</dbReference>
<name>A0A6A3BKM7_HIBSY</name>
<feature type="compositionally biased region" description="Polar residues" evidence="1">
    <location>
        <begin position="11"/>
        <end position="28"/>
    </location>
</feature>